<reference evidence="3" key="1">
    <citation type="journal article" date="2020" name="Stud. Mycol.">
        <title>101 Dothideomycetes genomes: a test case for predicting lifestyles and emergence of pathogens.</title>
        <authorList>
            <person name="Haridas S."/>
            <person name="Albert R."/>
            <person name="Binder M."/>
            <person name="Bloem J."/>
            <person name="Labutti K."/>
            <person name="Salamov A."/>
            <person name="Andreopoulos B."/>
            <person name="Baker S."/>
            <person name="Barry K."/>
            <person name="Bills G."/>
            <person name="Bluhm B."/>
            <person name="Cannon C."/>
            <person name="Castanera R."/>
            <person name="Culley D."/>
            <person name="Daum C."/>
            <person name="Ezra D."/>
            <person name="Gonzalez J."/>
            <person name="Henrissat B."/>
            <person name="Kuo A."/>
            <person name="Liang C."/>
            <person name="Lipzen A."/>
            <person name="Lutzoni F."/>
            <person name="Magnuson J."/>
            <person name="Mondo S."/>
            <person name="Nolan M."/>
            <person name="Ohm R."/>
            <person name="Pangilinan J."/>
            <person name="Park H.-J."/>
            <person name="Ramirez L."/>
            <person name="Alfaro M."/>
            <person name="Sun H."/>
            <person name="Tritt A."/>
            <person name="Yoshinaga Y."/>
            <person name="Zwiers L.-H."/>
            <person name="Turgeon B."/>
            <person name="Goodwin S."/>
            <person name="Spatafora J."/>
            <person name="Crous P."/>
            <person name="Grigoriev I."/>
        </authorList>
    </citation>
    <scope>NUCLEOTIDE SEQUENCE</scope>
    <source>
        <strain evidence="3">CBS 161.51</strain>
    </source>
</reference>
<dbReference type="InterPro" id="IPR036887">
    <property type="entry name" value="HTH_APSES_sf"/>
</dbReference>
<dbReference type="PROSITE" id="PS51299">
    <property type="entry name" value="HTH_APSES"/>
    <property type="match status" value="1"/>
</dbReference>
<evidence type="ECO:0000313" key="4">
    <source>
        <dbReference type="Proteomes" id="UP000800038"/>
    </source>
</evidence>
<dbReference type="PANTHER" id="PTHR43828:SF5">
    <property type="entry name" value="TRANSCRIPTIONAL REPRESSOR XBP1"/>
    <property type="match status" value="1"/>
</dbReference>
<feature type="region of interest" description="Disordered" evidence="1">
    <location>
        <begin position="298"/>
        <end position="373"/>
    </location>
</feature>
<dbReference type="InterPro" id="IPR003163">
    <property type="entry name" value="Tscrpt_reg_HTH_APSES-type"/>
</dbReference>
<accession>A0A6A5SYP8</accession>
<dbReference type="GO" id="GO:0030907">
    <property type="term" value="C:MBF transcription complex"/>
    <property type="evidence" value="ECO:0007669"/>
    <property type="project" value="TreeGrafter"/>
</dbReference>
<dbReference type="GO" id="GO:0033309">
    <property type="term" value="C:SBF transcription complex"/>
    <property type="evidence" value="ECO:0007669"/>
    <property type="project" value="TreeGrafter"/>
</dbReference>
<evidence type="ECO:0000256" key="1">
    <source>
        <dbReference type="SAM" id="MobiDB-lite"/>
    </source>
</evidence>
<feature type="domain" description="HTH APSES-type" evidence="2">
    <location>
        <begin position="98"/>
        <end position="216"/>
    </location>
</feature>
<proteinExistence type="predicted"/>
<feature type="region of interest" description="Disordered" evidence="1">
    <location>
        <begin position="395"/>
        <end position="417"/>
    </location>
</feature>
<dbReference type="AlphaFoldDB" id="A0A6A5SYP8"/>
<name>A0A6A5SYP8_9PLEO</name>
<gene>
    <name evidence="3" type="ORF">EJ02DRAFT_463897</name>
</gene>
<organism evidence="3 4">
    <name type="scientific">Clathrospora elynae</name>
    <dbReference type="NCBI Taxonomy" id="706981"/>
    <lineage>
        <taxon>Eukaryota</taxon>
        <taxon>Fungi</taxon>
        <taxon>Dikarya</taxon>
        <taxon>Ascomycota</taxon>
        <taxon>Pezizomycotina</taxon>
        <taxon>Dothideomycetes</taxon>
        <taxon>Pleosporomycetidae</taxon>
        <taxon>Pleosporales</taxon>
        <taxon>Diademaceae</taxon>
        <taxon>Clathrospora</taxon>
    </lineage>
</organism>
<feature type="region of interest" description="Disordered" evidence="1">
    <location>
        <begin position="431"/>
        <end position="450"/>
    </location>
</feature>
<sequence>MKIPYLLNPFCGDHRSLNSPTPASYPVAPVPLPRRQKVPKDAPIFSEGTRTVGHVNFPPYEARDDQELISQHGKFQIYPLGEIYKKGVRHIPYNSDKKDFLDKTGRDAFEMFQYTYKRPGEEKEYVVVWDYNVGLVRMTPFFKSCKYSKTIPAKALRENPGLKDISYSITGGALVCQGYWMPYHAAKAVAATFCYDIRWALTPVFGNDFPSICLHPKNPCFAKFLIDPAIVKYCASETNRFRKEGPSYIVYRPNTLSTAKASKSYVSSSPAEAPRAHLSSPPLSFRVVKQRRVRPADIESGYGTDTDRSDRYLCSPEVSPRTKFTPINRSQSPYSPRTAESSLMGSPVSFRPPQGMLTPTSAPSECRDEVSRTKRTHSKVDFYDHCRDEEFPRPQTAATVDSAHGSETFGADDMHTHDDIDAAEMLLSLCAPPVDDTMPPTKRSRRGSKY</sequence>
<dbReference type="OrthoDB" id="5562739at2759"/>
<feature type="compositionally biased region" description="Polar residues" evidence="1">
    <location>
        <begin position="325"/>
        <end position="344"/>
    </location>
</feature>
<protein>
    <recommendedName>
        <fullName evidence="2">HTH APSES-type domain-containing protein</fullName>
    </recommendedName>
</protein>
<keyword evidence="4" id="KW-1185">Reference proteome</keyword>
<dbReference type="EMBL" id="ML976014">
    <property type="protein sequence ID" value="KAF1944812.1"/>
    <property type="molecule type" value="Genomic_DNA"/>
</dbReference>
<evidence type="ECO:0000313" key="3">
    <source>
        <dbReference type="EMBL" id="KAF1944812.1"/>
    </source>
</evidence>
<dbReference type="GO" id="GO:0003677">
    <property type="term" value="F:DNA binding"/>
    <property type="evidence" value="ECO:0007669"/>
    <property type="project" value="InterPro"/>
</dbReference>
<dbReference type="PANTHER" id="PTHR43828">
    <property type="entry name" value="ASPARAGINASE"/>
    <property type="match status" value="1"/>
</dbReference>
<evidence type="ECO:0000259" key="2">
    <source>
        <dbReference type="PROSITE" id="PS51299"/>
    </source>
</evidence>
<dbReference type="SUPFAM" id="SSF54616">
    <property type="entry name" value="DNA-binding domain of Mlu1-box binding protein MBP1"/>
    <property type="match status" value="1"/>
</dbReference>
<dbReference type="Proteomes" id="UP000800038">
    <property type="component" value="Unassembled WGS sequence"/>
</dbReference>
<dbReference type="GO" id="GO:0000981">
    <property type="term" value="F:DNA-binding transcription factor activity, RNA polymerase II-specific"/>
    <property type="evidence" value="ECO:0007669"/>
    <property type="project" value="UniProtKB-ARBA"/>
</dbReference>
<dbReference type="Gene3D" id="3.10.260.10">
    <property type="entry name" value="Transcription regulator HTH, APSES-type DNA-binding domain"/>
    <property type="match status" value="1"/>
</dbReference>
<dbReference type="InterPro" id="IPR051642">
    <property type="entry name" value="SWI6-like"/>
</dbReference>